<proteinExistence type="predicted"/>
<dbReference type="EMBL" id="CP010537">
    <property type="protein sequence ID" value="AJG22268.1"/>
    <property type="molecule type" value="Genomic_DNA"/>
</dbReference>
<dbReference type="KEGG" id="cbw:RR42_s0677"/>
<organism evidence="1 2">
    <name type="scientific">Cupriavidus basilensis</name>
    <dbReference type="NCBI Taxonomy" id="68895"/>
    <lineage>
        <taxon>Bacteria</taxon>
        <taxon>Pseudomonadati</taxon>
        <taxon>Pseudomonadota</taxon>
        <taxon>Betaproteobacteria</taxon>
        <taxon>Burkholderiales</taxon>
        <taxon>Burkholderiaceae</taxon>
        <taxon>Cupriavidus</taxon>
    </lineage>
</organism>
<protein>
    <submittedName>
        <fullName evidence="1">Uncharacterized protein</fullName>
    </submittedName>
</protein>
<name>A0A0C4YH21_9BURK</name>
<dbReference type="Proteomes" id="UP000031843">
    <property type="component" value="Chromosome secondary"/>
</dbReference>
<accession>A0A0C4YH21</accession>
<keyword evidence="2" id="KW-1185">Reference proteome</keyword>
<reference evidence="1 2" key="1">
    <citation type="journal article" date="2015" name="Genome Announc.">
        <title>Complete Genome Sequence of Cupriavidus basilensis 4G11, Isolated from the Oak Ridge Field Research Center Site.</title>
        <authorList>
            <person name="Ray J."/>
            <person name="Waters R.J."/>
            <person name="Skerker J.M."/>
            <person name="Kuehl J.V."/>
            <person name="Price M.N."/>
            <person name="Huang J."/>
            <person name="Chakraborty R."/>
            <person name="Arkin A.P."/>
            <person name="Deutschbauer A."/>
        </authorList>
    </citation>
    <scope>NUCLEOTIDE SEQUENCE [LARGE SCALE GENOMIC DNA]</scope>
    <source>
        <strain evidence="1">4G11</strain>
    </source>
</reference>
<gene>
    <name evidence="1" type="ORF">RR42_s0677</name>
</gene>
<evidence type="ECO:0000313" key="2">
    <source>
        <dbReference type="Proteomes" id="UP000031843"/>
    </source>
</evidence>
<sequence>MASTPAGEPSRPHSPAQYVAPKSMSAIASDAVVLASLVATQAT</sequence>
<evidence type="ECO:0000313" key="1">
    <source>
        <dbReference type="EMBL" id="AJG22268.1"/>
    </source>
</evidence>
<dbReference type="AlphaFoldDB" id="A0A0C4YH21"/>